<protein>
    <submittedName>
        <fullName evidence="1">Uncharacterized protein</fullName>
    </submittedName>
</protein>
<dbReference type="AlphaFoldDB" id="A0A1G2L1D9"/>
<name>A0A1G2L1D9_9BACT</name>
<evidence type="ECO:0000313" key="1">
    <source>
        <dbReference type="EMBL" id="OHA05516.1"/>
    </source>
</evidence>
<sequence length="169" mass="19272">MVSQEYQHEEDQEENQESLIKKITNDYLKPLEGVGDEEELNLYETSHNSGSQTTHKFKVGEWKKQIKDGIDNLSKGADALFVHWDSGNGVDLMYHDFYGIEVVTPEIRAAEEKTAEVEQDIGALEKLGVKREVFYDYDAFGGEGLKCTPEEIVQYGKIIETYLNSKDKN</sequence>
<dbReference type="Proteomes" id="UP000177982">
    <property type="component" value="Unassembled WGS sequence"/>
</dbReference>
<reference evidence="1 2" key="1">
    <citation type="journal article" date="2016" name="Nat. Commun.">
        <title>Thousands of microbial genomes shed light on interconnected biogeochemical processes in an aquifer system.</title>
        <authorList>
            <person name="Anantharaman K."/>
            <person name="Brown C.T."/>
            <person name="Hug L.A."/>
            <person name="Sharon I."/>
            <person name="Castelle C.J."/>
            <person name="Probst A.J."/>
            <person name="Thomas B.C."/>
            <person name="Singh A."/>
            <person name="Wilkins M.J."/>
            <person name="Karaoz U."/>
            <person name="Brodie E.L."/>
            <person name="Williams K.H."/>
            <person name="Hubbard S.S."/>
            <person name="Banfield J.F."/>
        </authorList>
    </citation>
    <scope>NUCLEOTIDE SEQUENCE [LARGE SCALE GENOMIC DNA]</scope>
</reference>
<dbReference type="EMBL" id="MHQO01000050">
    <property type="protein sequence ID" value="OHA05516.1"/>
    <property type="molecule type" value="Genomic_DNA"/>
</dbReference>
<organism evidence="1 2">
    <name type="scientific">Candidatus Sungbacteria bacterium RIFCSPLOWO2_01_FULL_47_10</name>
    <dbReference type="NCBI Taxonomy" id="1802276"/>
    <lineage>
        <taxon>Bacteria</taxon>
        <taxon>Candidatus Sungiibacteriota</taxon>
    </lineage>
</organism>
<evidence type="ECO:0000313" key="2">
    <source>
        <dbReference type="Proteomes" id="UP000177982"/>
    </source>
</evidence>
<accession>A0A1G2L1D9</accession>
<comment type="caution">
    <text evidence="1">The sequence shown here is derived from an EMBL/GenBank/DDBJ whole genome shotgun (WGS) entry which is preliminary data.</text>
</comment>
<proteinExistence type="predicted"/>
<gene>
    <name evidence="1" type="ORF">A2934_05415</name>
</gene>